<keyword evidence="2" id="KW-0479">Metal-binding</keyword>
<comment type="similarity">
    <text evidence="1">Belongs to the cytidine and deoxycytidylate deaminase family.</text>
</comment>
<dbReference type="InterPro" id="IPR016192">
    <property type="entry name" value="APOBEC/CMP_deaminase_Zn-bd"/>
</dbReference>
<evidence type="ECO:0000259" key="5">
    <source>
        <dbReference type="PROSITE" id="PS51747"/>
    </source>
</evidence>
<dbReference type="PANTHER" id="PTHR11086">
    <property type="entry name" value="DEOXYCYTIDYLATE DEAMINASE-RELATED"/>
    <property type="match status" value="1"/>
</dbReference>
<evidence type="ECO:0000256" key="3">
    <source>
        <dbReference type="ARBA" id="ARBA00022801"/>
    </source>
</evidence>
<gene>
    <name evidence="6" type="ORF">ACFO0D_16620</name>
</gene>
<dbReference type="PANTHER" id="PTHR11086:SF18">
    <property type="entry name" value="DEOXYCYTIDYLATE DEAMINASE"/>
    <property type="match status" value="1"/>
</dbReference>
<sequence length="149" mass="15819">MSAPSAVPARPSFDDLGLATARLWATRSADSKVKVGACILDRHHRVVGVGYNGRAAGEPNERESLDQGHSGFIHAEVNALLAANWNGEGHTLYVTHEPCAACARLIVNSRRVGRVVYERSYAEATRVQSGLPSGAAILQAAGIQVQYVG</sequence>
<dbReference type="Proteomes" id="UP001595952">
    <property type="component" value="Unassembled WGS sequence"/>
</dbReference>
<dbReference type="InterPro" id="IPR015517">
    <property type="entry name" value="dCMP_deaminase-rel"/>
</dbReference>
<dbReference type="EMBL" id="JBHSEI010000011">
    <property type="protein sequence ID" value="MFC4639952.1"/>
    <property type="molecule type" value="Genomic_DNA"/>
</dbReference>
<dbReference type="PIRSF" id="PIRSF006019">
    <property type="entry name" value="dCMP_deaminase"/>
    <property type="match status" value="1"/>
</dbReference>
<evidence type="ECO:0000313" key="6">
    <source>
        <dbReference type="EMBL" id="MFC4639952.1"/>
    </source>
</evidence>
<dbReference type="InterPro" id="IPR016473">
    <property type="entry name" value="dCMP_deaminase"/>
</dbReference>
<protein>
    <submittedName>
        <fullName evidence="6">Deaminase</fullName>
    </submittedName>
</protein>
<evidence type="ECO:0000256" key="2">
    <source>
        <dbReference type="ARBA" id="ARBA00022723"/>
    </source>
</evidence>
<evidence type="ECO:0000256" key="4">
    <source>
        <dbReference type="ARBA" id="ARBA00022833"/>
    </source>
</evidence>
<name>A0ABV9IC86_9DEIO</name>
<dbReference type="InterPro" id="IPR016193">
    <property type="entry name" value="Cytidine_deaminase-like"/>
</dbReference>
<feature type="domain" description="CMP/dCMP-type deaminase" evidence="5">
    <location>
        <begin position="12"/>
        <end position="128"/>
    </location>
</feature>
<evidence type="ECO:0000313" key="7">
    <source>
        <dbReference type="Proteomes" id="UP001595952"/>
    </source>
</evidence>
<evidence type="ECO:0000256" key="1">
    <source>
        <dbReference type="ARBA" id="ARBA00006576"/>
    </source>
</evidence>
<keyword evidence="7" id="KW-1185">Reference proteome</keyword>
<keyword evidence="4" id="KW-0862">Zinc</keyword>
<dbReference type="Pfam" id="PF00383">
    <property type="entry name" value="dCMP_cyt_deam_1"/>
    <property type="match status" value="1"/>
</dbReference>
<accession>A0ABV9IC86</accession>
<dbReference type="PROSITE" id="PS51747">
    <property type="entry name" value="CYT_DCMP_DEAMINASES_2"/>
    <property type="match status" value="1"/>
</dbReference>
<dbReference type="InterPro" id="IPR002125">
    <property type="entry name" value="CMP_dCMP_dom"/>
</dbReference>
<organism evidence="6 7">
    <name type="scientific">Deinococcus hohokamensis</name>
    <dbReference type="NCBI Taxonomy" id="309883"/>
    <lineage>
        <taxon>Bacteria</taxon>
        <taxon>Thermotogati</taxon>
        <taxon>Deinococcota</taxon>
        <taxon>Deinococci</taxon>
        <taxon>Deinococcales</taxon>
        <taxon>Deinococcaceae</taxon>
        <taxon>Deinococcus</taxon>
    </lineage>
</organism>
<dbReference type="Gene3D" id="3.40.140.10">
    <property type="entry name" value="Cytidine Deaminase, domain 2"/>
    <property type="match status" value="1"/>
</dbReference>
<keyword evidence="3" id="KW-0378">Hydrolase</keyword>
<dbReference type="SUPFAM" id="SSF53927">
    <property type="entry name" value="Cytidine deaminase-like"/>
    <property type="match status" value="1"/>
</dbReference>
<reference evidence="7" key="1">
    <citation type="journal article" date="2019" name="Int. J. Syst. Evol. Microbiol.">
        <title>The Global Catalogue of Microorganisms (GCM) 10K type strain sequencing project: providing services to taxonomists for standard genome sequencing and annotation.</title>
        <authorList>
            <consortium name="The Broad Institute Genomics Platform"/>
            <consortium name="The Broad Institute Genome Sequencing Center for Infectious Disease"/>
            <person name="Wu L."/>
            <person name="Ma J."/>
        </authorList>
    </citation>
    <scope>NUCLEOTIDE SEQUENCE [LARGE SCALE GENOMIC DNA]</scope>
    <source>
        <strain evidence="7">CCUG 55995</strain>
    </source>
</reference>
<dbReference type="PROSITE" id="PS00903">
    <property type="entry name" value="CYT_DCMP_DEAMINASES_1"/>
    <property type="match status" value="1"/>
</dbReference>
<comment type="caution">
    <text evidence="6">The sequence shown here is derived from an EMBL/GenBank/DDBJ whole genome shotgun (WGS) entry which is preliminary data.</text>
</comment>
<dbReference type="RefSeq" id="WP_380062940.1">
    <property type="nucleotide sequence ID" value="NZ_JBHSEI010000011.1"/>
</dbReference>
<proteinExistence type="inferred from homology"/>